<dbReference type="EMBL" id="CBTN010000035">
    <property type="protein sequence ID" value="CDH56127.1"/>
    <property type="molecule type" value="Genomic_DNA"/>
</dbReference>
<gene>
    <name evidence="1" type="ORF">LCOR_07211.1</name>
</gene>
<reference evidence="1" key="1">
    <citation type="submission" date="2013-08" db="EMBL/GenBank/DDBJ databases">
        <title>Gene expansion shapes genome architecture in the human pathogen Lichtheimia corymbifera: an evolutionary genomics analysis in the ancient terrestrial Mucorales (Mucoromycotina).</title>
        <authorList>
            <person name="Schwartze V.U."/>
            <person name="Winter S."/>
            <person name="Shelest E."/>
            <person name="Marcet-Houben M."/>
            <person name="Horn F."/>
            <person name="Wehner S."/>
            <person name="Hoffmann K."/>
            <person name="Riege K."/>
            <person name="Sammeth M."/>
            <person name="Nowrousian M."/>
            <person name="Valiante V."/>
            <person name="Linde J."/>
            <person name="Jacobsen I.D."/>
            <person name="Marz M."/>
            <person name="Brakhage A.A."/>
            <person name="Gabaldon T."/>
            <person name="Bocker S."/>
            <person name="Voigt K."/>
        </authorList>
    </citation>
    <scope>NUCLEOTIDE SEQUENCE [LARGE SCALE GENOMIC DNA]</scope>
    <source>
        <strain evidence="1">FSU 9682</strain>
    </source>
</reference>
<dbReference type="AlphaFoldDB" id="A0A068S2Q1"/>
<accession>A0A068S2Q1</accession>
<organism evidence="1 2">
    <name type="scientific">Lichtheimia corymbifera JMRC:FSU:9682</name>
    <dbReference type="NCBI Taxonomy" id="1263082"/>
    <lineage>
        <taxon>Eukaryota</taxon>
        <taxon>Fungi</taxon>
        <taxon>Fungi incertae sedis</taxon>
        <taxon>Mucoromycota</taxon>
        <taxon>Mucoromycotina</taxon>
        <taxon>Mucoromycetes</taxon>
        <taxon>Mucorales</taxon>
        <taxon>Lichtheimiaceae</taxon>
        <taxon>Lichtheimia</taxon>
    </lineage>
</organism>
<dbReference type="Proteomes" id="UP000027586">
    <property type="component" value="Unassembled WGS sequence"/>
</dbReference>
<dbReference type="VEuPathDB" id="FungiDB:LCOR_07211.1"/>
<evidence type="ECO:0000313" key="1">
    <source>
        <dbReference type="EMBL" id="CDH56127.1"/>
    </source>
</evidence>
<name>A0A068S2Q1_9FUNG</name>
<proteinExistence type="predicted"/>
<protein>
    <submittedName>
        <fullName evidence="1">Uncharacterized protein</fullName>
    </submittedName>
</protein>
<comment type="caution">
    <text evidence="1">The sequence shown here is derived from an EMBL/GenBank/DDBJ whole genome shotgun (WGS) entry which is preliminary data.</text>
</comment>
<sequence length="160" mass="18075">MSCQTCSGCFTGKGCSTHSSRSKPSQEQETHYFESLLELAASTDQHGEKHQHSNHDHVIPTIVSVLSNNVYASQVALLGVYQQLPFNDFLELVRRCHEHNINGMLIAWCWQYCKEDGNEWLKQMRASDDATALWDHLDGQAEVHEVFNGLEEGSAGRVKR</sequence>
<evidence type="ECO:0000313" key="2">
    <source>
        <dbReference type="Proteomes" id="UP000027586"/>
    </source>
</evidence>
<keyword evidence="2" id="KW-1185">Reference proteome</keyword>
<dbReference type="OrthoDB" id="2278238at2759"/>